<dbReference type="Gene3D" id="2.70.50.70">
    <property type="match status" value="1"/>
</dbReference>
<comment type="catalytic activity">
    <reaction evidence="14 15">
        <text>[(1-&gt;4)-beta-D-glucosyl]n+m + reduced acceptor + O2 = 4-dehydro-beta-D-glucosyl-[(1-&gt;4)-beta-D-glucosyl]n-1 + [(1-&gt;4)-beta-D-glucosyl]m + acceptor + H2O.</text>
        <dbReference type="EC" id="1.14.99.56"/>
    </reaction>
</comment>
<keyword evidence="8" id="KW-0186">Copper</keyword>
<dbReference type="GO" id="GO:0030245">
    <property type="term" value="P:cellulose catabolic process"/>
    <property type="evidence" value="ECO:0007669"/>
    <property type="project" value="UniProtKB-UniRule"/>
</dbReference>
<keyword evidence="6 15" id="KW-0136">Cellulose degradation</keyword>
<keyword evidence="9" id="KW-0503">Monooxygenase</keyword>
<evidence type="ECO:0000256" key="15">
    <source>
        <dbReference type="RuleBase" id="RU368122"/>
    </source>
</evidence>
<dbReference type="OrthoDB" id="4849160at2759"/>
<dbReference type="AlphaFoldDB" id="A0A9W4IZW1"/>
<comment type="function">
    <text evidence="15">Lytic polysaccharide monooxygenase (LMPO) that depolymerizes crystalline and amorphous polysaccharides via the oxidation of scissile alpha- or beta-(1-4)-glycosidic bonds, yielding C1 and/or C4 oxidation products. Catalysis by LPMOs requires the reduction of the active-site copper from Cu(II) to Cu(I) by a reducing agent and H(2)O(2) or O(2) as a cosubstrate.</text>
</comment>
<dbReference type="GO" id="GO:0004497">
    <property type="term" value="F:monooxygenase activity"/>
    <property type="evidence" value="ECO:0007669"/>
    <property type="project" value="UniProtKB-KW"/>
</dbReference>
<evidence type="ECO:0000256" key="1">
    <source>
        <dbReference type="ARBA" id="ARBA00001973"/>
    </source>
</evidence>
<sequence length="452" mass="46671">MELSTACLQSSPINVAVTQVSGTSRASIQPFDSAQSGKISTNPYELSKVIDLCAMYKLLAPTLFTSLVAAHGHVTNIVINGVSFGGWDIGSYPYTDSPPTVVAWGTPNTSNGFIEPDGYTDSDIICHRNATNAKGHAVVAAGDRVFLQWTDWPNSHHGPVIDYLASCGAAGCETVDKTKLEFFKIDGVGLVDGSNVPGIWGDDQLINQGSSWMVEIPKSIAPGNYVLRHELYVIILQHFVLVLTFFERIALHSAGTEGGAQNYPQCFNLQVTGSGSDVPAGVLGTELYSPTDPGILVNIYTSLSTYVVPGPTLYSGAVSIAQTTSAITATGTPITGSGAATSAAASGETVTATSATSVELATTTASLPQSTTTVAPVTTAQPTTLVTATRRPILSAPSQATTSTITGSGGGSTQAVYQQCGGASWSGATACASPATCSSMNPYYSQCVPTSV</sequence>
<comment type="caution">
    <text evidence="17">The sequence shown here is derived from an EMBL/GenBank/DDBJ whole genome shotgun (WGS) entry which is preliminary data.</text>
</comment>
<keyword evidence="3 15" id="KW-0964">Secreted</keyword>
<organism evidence="17 18">
    <name type="scientific">Penicillium salamii</name>
    <dbReference type="NCBI Taxonomy" id="1612424"/>
    <lineage>
        <taxon>Eukaryota</taxon>
        <taxon>Fungi</taxon>
        <taxon>Dikarya</taxon>
        <taxon>Ascomycota</taxon>
        <taxon>Pezizomycotina</taxon>
        <taxon>Eurotiomycetes</taxon>
        <taxon>Eurotiomycetidae</taxon>
        <taxon>Eurotiales</taxon>
        <taxon>Aspergillaceae</taxon>
        <taxon>Penicillium</taxon>
    </lineage>
</organism>
<evidence type="ECO:0000256" key="11">
    <source>
        <dbReference type="ARBA" id="ARBA00023277"/>
    </source>
</evidence>
<keyword evidence="12 15" id="KW-0624">Polysaccharide degradation</keyword>
<dbReference type="GO" id="GO:0030248">
    <property type="term" value="F:cellulose binding"/>
    <property type="evidence" value="ECO:0007669"/>
    <property type="project" value="UniProtKB-UniRule"/>
</dbReference>
<keyword evidence="5" id="KW-0732">Signal</keyword>
<comment type="domain">
    <text evidence="15">Has a modular structure: an endo-beta-1,4-glucanase catalytic module at the N-terminus, a linker rich in serines and threonines, and a C-terminal carbohydrate-binding module (CBM).</text>
</comment>
<dbReference type="EMBL" id="CAJVPA010000180">
    <property type="protein sequence ID" value="CAG8369390.1"/>
    <property type="molecule type" value="Genomic_DNA"/>
</dbReference>
<dbReference type="Pfam" id="PF00734">
    <property type="entry name" value="CBM_1"/>
    <property type="match status" value="1"/>
</dbReference>
<comment type="cofactor">
    <cofactor evidence="1">
        <name>Cu(2+)</name>
        <dbReference type="ChEBI" id="CHEBI:29036"/>
    </cofactor>
</comment>
<evidence type="ECO:0000256" key="13">
    <source>
        <dbReference type="ARBA" id="ARBA00044502"/>
    </source>
</evidence>
<gene>
    <name evidence="17" type="ORF">PSALAMII_LOCUS4755</name>
</gene>
<comment type="subcellular location">
    <subcellularLocation>
        <location evidence="2 15">Secreted</location>
    </subcellularLocation>
</comment>
<protein>
    <recommendedName>
        <fullName evidence="15">AA9 family lytic polysaccharide monooxygenase</fullName>
        <ecNumber evidence="15">1.14.99.56</ecNumber>
    </recommendedName>
    <alternativeName>
        <fullName evidence="15">Endo-beta-1,4-glucanase</fullName>
    </alternativeName>
    <alternativeName>
        <fullName evidence="15">Glycosyl hydrolase 61 family protein</fullName>
    </alternativeName>
</protein>
<dbReference type="CDD" id="cd21175">
    <property type="entry name" value="LPMO_AA9"/>
    <property type="match status" value="1"/>
</dbReference>
<evidence type="ECO:0000256" key="5">
    <source>
        <dbReference type="ARBA" id="ARBA00022729"/>
    </source>
</evidence>
<dbReference type="InterPro" id="IPR005103">
    <property type="entry name" value="AA9_LPMO"/>
</dbReference>
<keyword evidence="10 15" id="KW-1015">Disulfide bond</keyword>
<dbReference type="Pfam" id="PF03443">
    <property type="entry name" value="AA9"/>
    <property type="match status" value="2"/>
</dbReference>
<dbReference type="GO" id="GO:0046872">
    <property type="term" value="F:metal ion binding"/>
    <property type="evidence" value="ECO:0007669"/>
    <property type="project" value="UniProtKB-KW"/>
</dbReference>
<evidence type="ECO:0000256" key="6">
    <source>
        <dbReference type="ARBA" id="ARBA00023001"/>
    </source>
</evidence>
<evidence type="ECO:0000256" key="8">
    <source>
        <dbReference type="ARBA" id="ARBA00023008"/>
    </source>
</evidence>
<dbReference type="SMART" id="SM00236">
    <property type="entry name" value="fCBD"/>
    <property type="match status" value="1"/>
</dbReference>
<evidence type="ECO:0000259" key="16">
    <source>
        <dbReference type="PROSITE" id="PS51164"/>
    </source>
</evidence>
<dbReference type="PROSITE" id="PS51164">
    <property type="entry name" value="CBM1_2"/>
    <property type="match status" value="1"/>
</dbReference>
<evidence type="ECO:0000256" key="7">
    <source>
        <dbReference type="ARBA" id="ARBA00023002"/>
    </source>
</evidence>
<keyword evidence="4" id="KW-0479">Metal-binding</keyword>
<dbReference type="InterPro" id="IPR049892">
    <property type="entry name" value="AA9"/>
</dbReference>
<accession>A0A9W4IZW1</accession>
<feature type="domain" description="CBM1" evidence="16">
    <location>
        <begin position="412"/>
        <end position="448"/>
    </location>
</feature>
<reference evidence="17" key="1">
    <citation type="submission" date="2021-07" db="EMBL/GenBank/DDBJ databases">
        <authorList>
            <person name="Branca A.L. A."/>
        </authorList>
    </citation>
    <scope>NUCLEOTIDE SEQUENCE</scope>
</reference>
<dbReference type="SUPFAM" id="SSF57180">
    <property type="entry name" value="Cellulose-binding domain"/>
    <property type="match status" value="1"/>
</dbReference>
<evidence type="ECO:0000256" key="12">
    <source>
        <dbReference type="ARBA" id="ARBA00023326"/>
    </source>
</evidence>
<evidence type="ECO:0000256" key="10">
    <source>
        <dbReference type="ARBA" id="ARBA00023157"/>
    </source>
</evidence>
<dbReference type="PROSITE" id="PS00562">
    <property type="entry name" value="CBM1_1"/>
    <property type="match status" value="1"/>
</dbReference>
<dbReference type="InterPro" id="IPR035971">
    <property type="entry name" value="CBD_sf"/>
</dbReference>
<dbReference type="PANTHER" id="PTHR33353">
    <property type="entry name" value="PUTATIVE (AFU_ORTHOLOGUE AFUA_1G12560)-RELATED"/>
    <property type="match status" value="1"/>
</dbReference>
<evidence type="ECO:0000256" key="14">
    <source>
        <dbReference type="ARBA" id="ARBA00045077"/>
    </source>
</evidence>
<name>A0A9W4IZW1_9EURO</name>
<dbReference type="GO" id="GO:0008810">
    <property type="term" value="F:cellulase activity"/>
    <property type="evidence" value="ECO:0007669"/>
    <property type="project" value="UniProtKB-UniRule"/>
</dbReference>
<evidence type="ECO:0000313" key="18">
    <source>
        <dbReference type="Proteomes" id="UP001152646"/>
    </source>
</evidence>
<proteinExistence type="inferred from homology"/>
<keyword evidence="7" id="KW-0560">Oxidoreductase</keyword>
<keyword evidence="11 15" id="KW-0119">Carbohydrate metabolism</keyword>
<dbReference type="GO" id="GO:0005576">
    <property type="term" value="C:extracellular region"/>
    <property type="evidence" value="ECO:0007669"/>
    <property type="project" value="UniProtKB-SubCell"/>
</dbReference>
<dbReference type="PANTHER" id="PTHR33353:SF36">
    <property type="entry name" value="ENDO-BETA-1,4-GLUCANASE D"/>
    <property type="match status" value="1"/>
</dbReference>
<dbReference type="InterPro" id="IPR000254">
    <property type="entry name" value="CBD"/>
</dbReference>
<evidence type="ECO:0000256" key="4">
    <source>
        <dbReference type="ARBA" id="ARBA00022723"/>
    </source>
</evidence>
<evidence type="ECO:0000313" key="17">
    <source>
        <dbReference type="EMBL" id="CAG8369390.1"/>
    </source>
</evidence>
<evidence type="ECO:0000256" key="3">
    <source>
        <dbReference type="ARBA" id="ARBA00022525"/>
    </source>
</evidence>
<evidence type="ECO:0000256" key="2">
    <source>
        <dbReference type="ARBA" id="ARBA00004613"/>
    </source>
</evidence>
<comment type="similarity">
    <text evidence="13">Belongs to the polysaccharide monooxygenase AA9 family.</text>
</comment>
<dbReference type="EC" id="1.14.99.56" evidence="15"/>
<evidence type="ECO:0000256" key="9">
    <source>
        <dbReference type="ARBA" id="ARBA00023033"/>
    </source>
</evidence>
<dbReference type="Proteomes" id="UP001152646">
    <property type="component" value="Unassembled WGS sequence"/>
</dbReference>